<accession>G4RNB1</accession>
<dbReference type="EMBL" id="FN869859">
    <property type="protein sequence ID" value="CCC81055.1"/>
    <property type="molecule type" value="Genomic_DNA"/>
</dbReference>
<evidence type="ECO:0000256" key="2">
    <source>
        <dbReference type="ARBA" id="ARBA00022448"/>
    </source>
</evidence>
<keyword evidence="4" id="KW-0067">ATP-binding</keyword>
<dbReference type="RefSeq" id="WP_014126312.1">
    <property type="nucleotide sequence ID" value="NC_016070.1"/>
</dbReference>
<dbReference type="Pfam" id="PF00005">
    <property type="entry name" value="ABC_tran"/>
    <property type="match status" value="1"/>
</dbReference>
<evidence type="ECO:0000313" key="6">
    <source>
        <dbReference type="EMBL" id="CCC81055.1"/>
    </source>
</evidence>
<dbReference type="OrthoDB" id="87732at2157"/>
<evidence type="ECO:0000256" key="4">
    <source>
        <dbReference type="ARBA" id="ARBA00022840"/>
    </source>
</evidence>
<evidence type="ECO:0000256" key="1">
    <source>
        <dbReference type="ARBA" id="ARBA00005417"/>
    </source>
</evidence>
<dbReference type="InterPro" id="IPR050763">
    <property type="entry name" value="ABC_transporter_ATP-binding"/>
</dbReference>
<dbReference type="InterPro" id="IPR017871">
    <property type="entry name" value="ABC_transporter-like_CS"/>
</dbReference>
<dbReference type="PANTHER" id="PTHR42711:SF5">
    <property type="entry name" value="ABC TRANSPORTER ATP-BINDING PROTEIN NATA"/>
    <property type="match status" value="1"/>
</dbReference>
<dbReference type="GO" id="GO:0005524">
    <property type="term" value="F:ATP binding"/>
    <property type="evidence" value="ECO:0007669"/>
    <property type="project" value="UniProtKB-KW"/>
</dbReference>
<evidence type="ECO:0000256" key="3">
    <source>
        <dbReference type="ARBA" id="ARBA00022741"/>
    </source>
</evidence>
<keyword evidence="2" id="KW-0813">Transport</keyword>
<dbReference type="Gene3D" id="3.40.50.300">
    <property type="entry name" value="P-loop containing nucleotide triphosphate hydrolases"/>
    <property type="match status" value="1"/>
</dbReference>
<dbReference type="GeneID" id="11263390"/>
<organism evidence="6 7">
    <name type="scientific">Thermoproteus tenax (strain ATCC 35583 / DSM 2078 / JCM 9277 / NBRC 100435 / Kra 1)</name>
    <dbReference type="NCBI Taxonomy" id="768679"/>
    <lineage>
        <taxon>Archaea</taxon>
        <taxon>Thermoproteota</taxon>
        <taxon>Thermoprotei</taxon>
        <taxon>Thermoproteales</taxon>
        <taxon>Thermoproteaceae</taxon>
        <taxon>Thermoproteus</taxon>
    </lineage>
</organism>
<dbReference type="STRING" id="768679.TTX_0383"/>
<protein>
    <submittedName>
        <fullName evidence="6">ABC-type multidrug transport system, ATPase component</fullName>
    </submittedName>
</protein>
<dbReference type="InterPro" id="IPR003593">
    <property type="entry name" value="AAA+_ATPase"/>
</dbReference>
<dbReference type="HOGENOM" id="CLU_000604_1_2_2"/>
<comment type="similarity">
    <text evidence="1">Belongs to the ABC transporter superfamily.</text>
</comment>
<dbReference type="Proteomes" id="UP000002654">
    <property type="component" value="Chromosome"/>
</dbReference>
<dbReference type="KEGG" id="ttn:TTX_0383"/>
<sequence length="274" mass="30440">MVKQEFLIVDGVWKSFGRVVANEDVSLWVGEGETTSLLGPNGAGKTTLLRQIYGELRPDRGVIKVAGLSPGKAKERGLVGAVPQEASPFLWLKVREHVEMAVRLRGIPKGRAKECAREAIDAVGLGGREEDTVANLSGGMRRLVLVASAMACRPKLILLDEPTIGVDVQNRRRIWEAIRAAKEEGSTVLLTTHYIHEAEELSDVVYVLNRRILMRGTPAELKRLLPWVEIRTDDRVVRVEWDKAVEIVAELAKSRTRFEVREPTLEDVLSAVLP</sequence>
<dbReference type="eggNOG" id="arCOG00194">
    <property type="taxonomic scope" value="Archaea"/>
</dbReference>
<gene>
    <name evidence="6" type="ordered locus">TTX_0383</name>
</gene>
<proteinExistence type="inferred from homology"/>
<dbReference type="PROSITE" id="PS50893">
    <property type="entry name" value="ABC_TRANSPORTER_2"/>
    <property type="match status" value="1"/>
</dbReference>
<dbReference type="SUPFAM" id="SSF52540">
    <property type="entry name" value="P-loop containing nucleoside triphosphate hydrolases"/>
    <property type="match status" value="1"/>
</dbReference>
<dbReference type="InterPro" id="IPR027417">
    <property type="entry name" value="P-loop_NTPase"/>
</dbReference>
<dbReference type="PANTHER" id="PTHR42711">
    <property type="entry name" value="ABC TRANSPORTER ATP-BINDING PROTEIN"/>
    <property type="match status" value="1"/>
</dbReference>
<keyword evidence="3" id="KW-0547">Nucleotide-binding</keyword>
<evidence type="ECO:0000313" key="7">
    <source>
        <dbReference type="Proteomes" id="UP000002654"/>
    </source>
</evidence>
<dbReference type="GO" id="GO:0016887">
    <property type="term" value="F:ATP hydrolysis activity"/>
    <property type="evidence" value="ECO:0007669"/>
    <property type="project" value="InterPro"/>
</dbReference>
<dbReference type="PROSITE" id="PS00211">
    <property type="entry name" value="ABC_TRANSPORTER_1"/>
    <property type="match status" value="1"/>
</dbReference>
<dbReference type="SMART" id="SM00382">
    <property type="entry name" value="AAA"/>
    <property type="match status" value="1"/>
</dbReference>
<keyword evidence="7" id="KW-1185">Reference proteome</keyword>
<dbReference type="InterPro" id="IPR003439">
    <property type="entry name" value="ABC_transporter-like_ATP-bd"/>
</dbReference>
<name>G4RNB1_THETK</name>
<dbReference type="PATRIC" id="fig|768679.9.peg.401"/>
<reference evidence="6 7" key="1">
    <citation type="journal article" date="2011" name="PLoS ONE">
        <title>The complete genome sequence of Thermoproteus tenax: a physiologically versatile member of the Crenarchaeota.</title>
        <authorList>
            <person name="Siebers B."/>
            <person name="Zaparty M."/>
            <person name="Raddatz G."/>
            <person name="Tjaden B."/>
            <person name="Albers S.V."/>
            <person name="Bell S.D."/>
            <person name="Blombach F."/>
            <person name="Kletzin A."/>
            <person name="Kyrpides N."/>
            <person name="Lanz C."/>
            <person name="Plagens A."/>
            <person name="Rampp M."/>
            <person name="Rosinus A."/>
            <person name="von Jan M."/>
            <person name="Makarova K.S."/>
            <person name="Klenk H.P."/>
            <person name="Schuster S.C."/>
            <person name="Hensel R."/>
        </authorList>
    </citation>
    <scope>NUCLEOTIDE SEQUENCE [LARGE SCALE GENOMIC DNA]</scope>
    <source>
        <strain evidence="7">ATCC 35583 / DSM 2078 / JCM 9277 / NBRC 100435 / Kra 1</strain>
    </source>
</reference>
<dbReference type="AlphaFoldDB" id="G4RNB1"/>
<evidence type="ECO:0000259" key="5">
    <source>
        <dbReference type="PROSITE" id="PS50893"/>
    </source>
</evidence>
<feature type="domain" description="ABC transporter" evidence="5">
    <location>
        <begin position="7"/>
        <end position="235"/>
    </location>
</feature>
<dbReference type="PaxDb" id="768679-TTX_0383"/>